<dbReference type="Pfam" id="PF00211">
    <property type="entry name" value="Guanylate_cyc"/>
    <property type="match status" value="1"/>
</dbReference>
<dbReference type="SUPFAM" id="SSF55073">
    <property type="entry name" value="Nucleotide cyclase"/>
    <property type="match status" value="1"/>
</dbReference>
<reference evidence="2 3" key="1">
    <citation type="submission" date="2022-11" db="EMBL/GenBank/DDBJ databases">
        <title>Spartinivicinus poritis sp. nov., isolated from scleractinian coral Porites lutea.</title>
        <authorList>
            <person name="Zhang G."/>
            <person name="Cai L."/>
            <person name="Wei Q."/>
        </authorList>
    </citation>
    <scope>NUCLEOTIDE SEQUENCE [LARGE SCALE GENOMIC DNA]</scope>
    <source>
        <strain evidence="2 3">A2-2</strain>
    </source>
</reference>
<dbReference type="CDD" id="cd07302">
    <property type="entry name" value="CHD"/>
    <property type="match status" value="1"/>
</dbReference>
<protein>
    <submittedName>
        <fullName evidence="2">Adenylate/guanylate cyclase domain-containing protein</fullName>
    </submittedName>
</protein>
<dbReference type="PROSITE" id="PS50125">
    <property type="entry name" value="GUANYLATE_CYCLASE_2"/>
    <property type="match status" value="1"/>
</dbReference>
<proteinExistence type="predicted"/>
<dbReference type="SMART" id="SM00044">
    <property type="entry name" value="CYCc"/>
    <property type="match status" value="1"/>
</dbReference>
<dbReference type="Proteomes" id="UP001528823">
    <property type="component" value="Unassembled WGS sequence"/>
</dbReference>
<dbReference type="EMBL" id="JAPMOU010000055">
    <property type="protein sequence ID" value="MDE1465208.1"/>
    <property type="molecule type" value="Genomic_DNA"/>
</dbReference>
<dbReference type="Gene3D" id="3.30.70.1230">
    <property type="entry name" value="Nucleotide cyclase"/>
    <property type="match status" value="1"/>
</dbReference>
<organism evidence="2 3">
    <name type="scientific">Spartinivicinus poritis</name>
    <dbReference type="NCBI Taxonomy" id="2994640"/>
    <lineage>
        <taxon>Bacteria</taxon>
        <taxon>Pseudomonadati</taxon>
        <taxon>Pseudomonadota</taxon>
        <taxon>Gammaproteobacteria</taxon>
        <taxon>Oceanospirillales</taxon>
        <taxon>Zooshikellaceae</taxon>
        <taxon>Spartinivicinus</taxon>
    </lineage>
</organism>
<dbReference type="PANTHER" id="PTHR43081:SF11">
    <property type="entry name" value="BLR2264 PROTEIN"/>
    <property type="match status" value="1"/>
</dbReference>
<gene>
    <name evidence="2" type="ORF">ORQ98_24905</name>
</gene>
<dbReference type="PANTHER" id="PTHR43081">
    <property type="entry name" value="ADENYLATE CYCLASE, TERMINAL-DIFFERENTIATION SPECIFIC-RELATED"/>
    <property type="match status" value="1"/>
</dbReference>
<name>A0ABT5UIE7_9GAMM</name>
<accession>A0ABT5UIE7</accession>
<comment type="caution">
    <text evidence="2">The sequence shown here is derived from an EMBL/GenBank/DDBJ whole genome shotgun (WGS) entry which is preliminary data.</text>
</comment>
<evidence type="ECO:0000313" key="2">
    <source>
        <dbReference type="EMBL" id="MDE1465208.1"/>
    </source>
</evidence>
<dbReference type="RefSeq" id="WP_274691519.1">
    <property type="nucleotide sequence ID" value="NZ_JAPMOU010000055.1"/>
</dbReference>
<evidence type="ECO:0000259" key="1">
    <source>
        <dbReference type="PROSITE" id="PS50125"/>
    </source>
</evidence>
<dbReference type="InterPro" id="IPR029787">
    <property type="entry name" value="Nucleotide_cyclase"/>
</dbReference>
<dbReference type="InterPro" id="IPR050697">
    <property type="entry name" value="Adenylyl/Guanylyl_Cyclase_3/4"/>
</dbReference>
<keyword evidence="3" id="KW-1185">Reference proteome</keyword>
<sequence length="397" mass="43952">MSNDTAPYKWPDPVVEWAATSIIDVNAPSEWVQKLVEQMLQASLPLERVRILHQILHPQLSGISYCWTRTSADVVVNKATQGLLERDSYLLSPFHPVCNGETTLIHRHLEHINEPLDFPILSELKAQGMTDYLVLPLNFSEGEIGAISLATNRTNGFKEHEIKRIQQIVRAATRGLEILIRHETALSLICAYLGNTTGKRVLSGMVQRGEGETIDAVIWFSDLRKSTKLSEELPADEYLALLNQYFDCLAGAVLNQGGEVLRFIGDAVLAIFPVDKQNFTSWETAAKNALIAVKDAELRIAVLNEIRAKDNLPPISYGIGLHSGPVHYGNIGTSGRVEFTVVGKAANEAAKIESLCKPLNQKVIVSEPLTQYHQGAWINLGKHQIPGTNTELSLFTY</sequence>
<dbReference type="InterPro" id="IPR001054">
    <property type="entry name" value="A/G_cyclase"/>
</dbReference>
<feature type="domain" description="Guanylate cyclase" evidence="1">
    <location>
        <begin position="217"/>
        <end position="353"/>
    </location>
</feature>
<evidence type="ECO:0000313" key="3">
    <source>
        <dbReference type="Proteomes" id="UP001528823"/>
    </source>
</evidence>